<feature type="non-terminal residue" evidence="1">
    <location>
        <position position="64"/>
    </location>
</feature>
<dbReference type="AlphaFoldDB" id="A0A9P6AA83"/>
<gene>
    <name evidence="1" type="ORF">BDN71DRAFT_1375493</name>
</gene>
<dbReference type="OrthoDB" id="3249394at2759"/>
<evidence type="ECO:0000313" key="2">
    <source>
        <dbReference type="Proteomes" id="UP000807025"/>
    </source>
</evidence>
<dbReference type="EMBL" id="MU154521">
    <property type="protein sequence ID" value="KAF9502213.1"/>
    <property type="molecule type" value="Genomic_DNA"/>
</dbReference>
<name>A0A9P6AA83_PLEER</name>
<sequence length="64" mass="7304">YKNFVYDDGLVYLVEGGRNLLCIPDAIIAGRKAKEVVIDEGHSLLAHLGPKKTLAYLREFVWWK</sequence>
<dbReference type="Proteomes" id="UP000807025">
    <property type="component" value="Unassembled WGS sequence"/>
</dbReference>
<proteinExistence type="predicted"/>
<keyword evidence="2" id="KW-1185">Reference proteome</keyword>
<reference evidence="1" key="1">
    <citation type="submission" date="2020-11" db="EMBL/GenBank/DDBJ databases">
        <authorList>
            <consortium name="DOE Joint Genome Institute"/>
            <person name="Ahrendt S."/>
            <person name="Riley R."/>
            <person name="Andreopoulos W."/>
            <person name="Labutti K."/>
            <person name="Pangilinan J."/>
            <person name="Ruiz-Duenas F.J."/>
            <person name="Barrasa J.M."/>
            <person name="Sanchez-Garcia M."/>
            <person name="Camarero S."/>
            <person name="Miyauchi S."/>
            <person name="Serrano A."/>
            <person name="Linde D."/>
            <person name="Babiker R."/>
            <person name="Drula E."/>
            <person name="Ayuso-Fernandez I."/>
            <person name="Pacheco R."/>
            <person name="Padilla G."/>
            <person name="Ferreira P."/>
            <person name="Barriuso J."/>
            <person name="Kellner H."/>
            <person name="Castanera R."/>
            <person name="Alfaro M."/>
            <person name="Ramirez L."/>
            <person name="Pisabarro A.G."/>
            <person name="Kuo A."/>
            <person name="Tritt A."/>
            <person name="Lipzen A."/>
            <person name="He G."/>
            <person name="Yan M."/>
            <person name="Ng V."/>
            <person name="Cullen D."/>
            <person name="Martin F."/>
            <person name="Rosso M.-N."/>
            <person name="Henrissat B."/>
            <person name="Hibbett D."/>
            <person name="Martinez A.T."/>
            <person name="Grigoriev I.V."/>
        </authorList>
    </citation>
    <scope>NUCLEOTIDE SEQUENCE</scope>
    <source>
        <strain evidence="1">ATCC 90797</strain>
    </source>
</reference>
<dbReference type="Gene3D" id="1.10.340.70">
    <property type="match status" value="1"/>
</dbReference>
<evidence type="ECO:0008006" key="3">
    <source>
        <dbReference type="Google" id="ProtNLM"/>
    </source>
</evidence>
<protein>
    <recommendedName>
        <fullName evidence="3">Integrase zinc-binding domain-containing protein</fullName>
    </recommendedName>
</protein>
<comment type="caution">
    <text evidence="1">The sequence shown here is derived from an EMBL/GenBank/DDBJ whole genome shotgun (WGS) entry which is preliminary data.</text>
</comment>
<feature type="non-terminal residue" evidence="1">
    <location>
        <position position="1"/>
    </location>
</feature>
<organism evidence="1 2">
    <name type="scientific">Pleurotus eryngii</name>
    <name type="common">Boletus of the steppes</name>
    <dbReference type="NCBI Taxonomy" id="5323"/>
    <lineage>
        <taxon>Eukaryota</taxon>
        <taxon>Fungi</taxon>
        <taxon>Dikarya</taxon>
        <taxon>Basidiomycota</taxon>
        <taxon>Agaricomycotina</taxon>
        <taxon>Agaricomycetes</taxon>
        <taxon>Agaricomycetidae</taxon>
        <taxon>Agaricales</taxon>
        <taxon>Pleurotineae</taxon>
        <taxon>Pleurotaceae</taxon>
        <taxon>Pleurotus</taxon>
    </lineage>
</organism>
<evidence type="ECO:0000313" key="1">
    <source>
        <dbReference type="EMBL" id="KAF9502213.1"/>
    </source>
</evidence>
<accession>A0A9P6AA83</accession>